<keyword evidence="2" id="KW-1185">Reference proteome</keyword>
<protein>
    <recommendedName>
        <fullName evidence="3">SprB repeat-containing protein</fullName>
    </recommendedName>
</protein>
<dbReference type="Gene3D" id="2.60.40.740">
    <property type="match status" value="2"/>
</dbReference>
<name>A0A327NER6_9BACT</name>
<dbReference type="RefSeq" id="WP_111340305.1">
    <property type="nucleotide sequence ID" value="NZ_QLII01000001.1"/>
</dbReference>
<dbReference type="OrthoDB" id="7794186at2"/>
<dbReference type="InterPro" id="IPR025667">
    <property type="entry name" value="SprB_repeat"/>
</dbReference>
<proteinExistence type="predicted"/>
<comment type="caution">
    <text evidence="1">The sequence shown here is derived from an EMBL/GenBank/DDBJ whole genome shotgun (WGS) entry which is preliminary data.</text>
</comment>
<evidence type="ECO:0000313" key="2">
    <source>
        <dbReference type="Proteomes" id="UP000249016"/>
    </source>
</evidence>
<organism evidence="1 2">
    <name type="scientific">Spirosoma telluris</name>
    <dbReference type="NCBI Taxonomy" id="2183553"/>
    <lineage>
        <taxon>Bacteria</taxon>
        <taxon>Pseudomonadati</taxon>
        <taxon>Bacteroidota</taxon>
        <taxon>Cytophagia</taxon>
        <taxon>Cytophagales</taxon>
        <taxon>Cytophagaceae</taxon>
        <taxon>Spirosoma</taxon>
    </lineage>
</organism>
<dbReference type="Pfam" id="PF13573">
    <property type="entry name" value="SprB"/>
    <property type="match status" value="5"/>
</dbReference>
<gene>
    <name evidence="1" type="ORF">HMF3257_01410</name>
</gene>
<accession>A0A327NER6</accession>
<dbReference type="EMBL" id="QLII01000001">
    <property type="protein sequence ID" value="RAI73425.1"/>
    <property type="molecule type" value="Genomic_DNA"/>
</dbReference>
<dbReference type="AlphaFoldDB" id="A0A327NER6"/>
<dbReference type="Proteomes" id="UP000249016">
    <property type="component" value="Unassembled WGS sequence"/>
</dbReference>
<reference evidence="1 2" key="1">
    <citation type="submission" date="2018-06" db="EMBL/GenBank/DDBJ databases">
        <title>Spirosoma sp. HMF3257 Genome sequencing and assembly.</title>
        <authorList>
            <person name="Kang H."/>
            <person name="Cha I."/>
            <person name="Kim H."/>
            <person name="Kang J."/>
            <person name="Joh K."/>
        </authorList>
    </citation>
    <scope>NUCLEOTIDE SEQUENCE [LARGE SCALE GENOMIC DNA]</scope>
    <source>
        <strain evidence="1 2">HMF3257</strain>
    </source>
</reference>
<sequence>MCRGNNGQITLTASGGTAPYQYSKNNGSTYQPGNQFTNLGAGTYQVILKDANNCVTPAQAFTITQPATLSVVIGKTNVTTCSGATNGSISVTATGGSGSYQYSRDNGATYQTSSTFSDLAAGPYQVVVKDGNNCTTTAQTITITQPAVVTLSLSKTNVTTCFGANTGSISLTASGGTGAYQYSIDNGSNFQPGNQFTNLPAGIYQVVAKDANSCLSTTQSTTISQPSALSATTTATPVSCYSGTNGSISVQVTGGTAPYRYSITDGSSYQTSNQFTGLSAGTYHIIVRDANNCLLDAPTTEVTQPDAVTFSISQTDVACSGGNSGSITVSASGGSGLINTRKTMELLFRPAINFRI</sequence>
<evidence type="ECO:0008006" key="3">
    <source>
        <dbReference type="Google" id="ProtNLM"/>
    </source>
</evidence>
<evidence type="ECO:0000313" key="1">
    <source>
        <dbReference type="EMBL" id="RAI73425.1"/>
    </source>
</evidence>